<protein>
    <submittedName>
        <fullName evidence="2">Uncharacterized protein</fullName>
    </submittedName>
</protein>
<proteinExistence type="predicted"/>
<name>A0AAE1U1Z2_9EUCA</name>
<feature type="compositionally biased region" description="Basic and acidic residues" evidence="1">
    <location>
        <begin position="267"/>
        <end position="281"/>
    </location>
</feature>
<organism evidence="2 3">
    <name type="scientific">Petrolisthes manimaculis</name>
    <dbReference type="NCBI Taxonomy" id="1843537"/>
    <lineage>
        <taxon>Eukaryota</taxon>
        <taxon>Metazoa</taxon>
        <taxon>Ecdysozoa</taxon>
        <taxon>Arthropoda</taxon>
        <taxon>Crustacea</taxon>
        <taxon>Multicrustacea</taxon>
        <taxon>Malacostraca</taxon>
        <taxon>Eumalacostraca</taxon>
        <taxon>Eucarida</taxon>
        <taxon>Decapoda</taxon>
        <taxon>Pleocyemata</taxon>
        <taxon>Anomura</taxon>
        <taxon>Galatheoidea</taxon>
        <taxon>Porcellanidae</taxon>
        <taxon>Petrolisthes</taxon>
    </lineage>
</organism>
<accession>A0AAE1U1Z2</accession>
<evidence type="ECO:0000313" key="2">
    <source>
        <dbReference type="EMBL" id="KAK4307098.1"/>
    </source>
</evidence>
<feature type="region of interest" description="Disordered" evidence="1">
    <location>
        <begin position="261"/>
        <end position="283"/>
    </location>
</feature>
<sequence>MSALCSDQICPICKLEVASDDAVKIRQKGADGINEASVRRGDTIAVAAGCTVHSKCRKTYTNSIEIDLHLKQKQSGESSTTIKRSARVSEGPFNSQTDCLFCGTNVQEGKAEYSYVKTDNFAKTILQCCDNRRDEWSFKIKGRIKYYHGDLHAADCVYHHLCSSHFRCGRDIPLQFRTDPDLKRRKSGRPKDEDQDQAFLKMCAYLEMNDEEQLTVSDLRCKMKEYLLFALADAATLRASDNFGDVIHKFLPGLVEKAGAEGGTIKESPENSTDYHSEKNPGKSVKLILPNDDAKDKALTALAESINLSETLVFSPEKKLKPKITISYVPRSTEDEDIVQLITENNQISDLVDEGHTMRVLFSKNSTT</sequence>
<dbReference type="AlphaFoldDB" id="A0AAE1U1Z2"/>
<dbReference type="Gene3D" id="2.70.150.10">
    <property type="entry name" value="Calcium-transporting ATPase, cytoplasmic transduction domain A"/>
    <property type="match status" value="1"/>
</dbReference>
<keyword evidence="3" id="KW-1185">Reference proteome</keyword>
<comment type="caution">
    <text evidence="2">The sequence shown here is derived from an EMBL/GenBank/DDBJ whole genome shotgun (WGS) entry which is preliminary data.</text>
</comment>
<dbReference type="Proteomes" id="UP001292094">
    <property type="component" value="Unassembled WGS sequence"/>
</dbReference>
<dbReference type="EMBL" id="JAWZYT010002034">
    <property type="protein sequence ID" value="KAK4307098.1"/>
    <property type="molecule type" value="Genomic_DNA"/>
</dbReference>
<evidence type="ECO:0000313" key="3">
    <source>
        <dbReference type="Proteomes" id="UP001292094"/>
    </source>
</evidence>
<reference evidence="2" key="1">
    <citation type="submission" date="2023-11" db="EMBL/GenBank/DDBJ databases">
        <title>Genome assemblies of two species of porcelain crab, Petrolisthes cinctipes and Petrolisthes manimaculis (Anomura: Porcellanidae).</title>
        <authorList>
            <person name="Angst P."/>
        </authorList>
    </citation>
    <scope>NUCLEOTIDE SEQUENCE</scope>
    <source>
        <strain evidence="2">PB745_02</strain>
        <tissue evidence="2">Gill</tissue>
    </source>
</reference>
<evidence type="ECO:0000256" key="1">
    <source>
        <dbReference type="SAM" id="MobiDB-lite"/>
    </source>
</evidence>
<gene>
    <name evidence="2" type="ORF">Pmani_021115</name>
</gene>